<name>A0A5C7WCT3_AQUAC</name>
<gene>
    <name evidence="2" type="ORF">E6Q69_04330</name>
</gene>
<dbReference type="AlphaFoldDB" id="A0A5C7WCT3"/>
<evidence type="ECO:0000313" key="3">
    <source>
        <dbReference type="Proteomes" id="UP000321110"/>
    </source>
</evidence>
<protein>
    <submittedName>
        <fullName evidence="2">Transporter substrate-binding domain-containing protein</fullName>
    </submittedName>
</protein>
<evidence type="ECO:0000313" key="2">
    <source>
        <dbReference type="EMBL" id="TXI34394.1"/>
    </source>
</evidence>
<reference evidence="2 3" key="1">
    <citation type="submission" date="2018-09" db="EMBL/GenBank/DDBJ databases">
        <title>Metagenome Assembled Genomes from an Advanced Water Purification Facility.</title>
        <authorList>
            <person name="Stamps B.W."/>
            <person name="Spear J.R."/>
        </authorList>
    </citation>
    <scope>NUCLEOTIDE SEQUENCE [LARGE SCALE GENOMIC DNA]</scope>
    <source>
        <strain evidence="2">Bin_52_1</strain>
    </source>
</reference>
<dbReference type="PANTHER" id="PTHR38834:SF3">
    <property type="entry name" value="SOLUTE-BINDING PROTEIN FAMILY 3_N-TERMINAL DOMAIN-CONTAINING PROTEIN"/>
    <property type="match status" value="1"/>
</dbReference>
<organism evidence="2 3">
    <name type="scientific">Aquipseudomonas alcaligenes</name>
    <name type="common">Pseudomonas alcaligenes</name>
    <dbReference type="NCBI Taxonomy" id="43263"/>
    <lineage>
        <taxon>Bacteria</taxon>
        <taxon>Pseudomonadati</taxon>
        <taxon>Pseudomonadota</taxon>
        <taxon>Gammaproteobacteria</taxon>
        <taxon>Pseudomonadales</taxon>
        <taxon>Pseudomonadaceae</taxon>
        <taxon>Aquipseudomonas</taxon>
    </lineage>
</organism>
<dbReference type="Proteomes" id="UP000321110">
    <property type="component" value="Unassembled WGS sequence"/>
</dbReference>
<dbReference type="EMBL" id="SSFO01000070">
    <property type="protein sequence ID" value="TXI34394.1"/>
    <property type="molecule type" value="Genomic_DNA"/>
</dbReference>
<sequence>MPDSAEKVAQTARTLHSASIRHPPRPPLRPLLLALLLATLPASAADWQVYTHSLGAQASTVDGSLRGQPHGGKRAFYVELVRALLGELGQPQSIVEVPLARGLKLVQSRNHVVLFNLSRTEEREHLVHWVGPTLHETDYLYELSVRPTGIRSLADATGLPVCVLNGSSHDSLLAEHGFTQLQRANSYAGCFRMLAAGRVLLVASADSDLPSKLAEADVELAEVTPSAVSLGHDQGYIALSLDTPASEVARWRAALAQLNRDGRYRQLYDHYAH</sequence>
<feature type="region of interest" description="Disordered" evidence="1">
    <location>
        <begin position="1"/>
        <end position="22"/>
    </location>
</feature>
<proteinExistence type="predicted"/>
<dbReference type="PANTHER" id="PTHR38834">
    <property type="entry name" value="PERIPLASMIC SUBSTRATE BINDING PROTEIN FAMILY 3"/>
    <property type="match status" value="1"/>
</dbReference>
<dbReference type="Gene3D" id="3.40.190.10">
    <property type="entry name" value="Periplasmic binding protein-like II"/>
    <property type="match status" value="2"/>
</dbReference>
<evidence type="ECO:0000256" key="1">
    <source>
        <dbReference type="SAM" id="MobiDB-lite"/>
    </source>
</evidence>
<comment type="caution">
    <text evidence="2">The sequence shown here is derived from an EMBL/GenBank/DDBJ whole genome shotgun (WGS) entry which is preliminary data.</text>
</comment>
<dbReference type="SUPFAM" id="SSF53850">
    <property type="entry name" value="Periplasmic binding protein-like II"/>
    <property type="match status" value="1"/>
</dbReference>
<accession>A0A5C7WCT3</accession>